<dbReference type="RefSeq" id="WP_136844150.1">
    <property type="nucleotide sequence ID" value="NZ_SUPL01000006.1"/>
</dbReference>
<proteinExistence type="predicted"/>
<dbReference type="SUPFAM" id="SSF52833">
    <property type="entry name" value="Thioredoxin-like"/>
    <property type="match status" value="1"/>
</dbReference>
<dbReference type="CDD" id="cd02947">
    <property type="entry name" value="TRX_family"/>
    <property type="match status" value="1"/>
</dbReference>
<evidence type="ECO:0000313" key="2">
    <source>
        <dbReference type="EMBL" id="TJY33904.1"/>
    </source>
</evidence>
<feature type="domain" description="Thioredoxin" evidence="1">
    <location>
        <begin position="4"/>
        <end position="70"/>
    </location>
</feature>
<keyword evidence="3" id="KW-1185">Reference proteome</keyword>
<dbReference type="AlphaFoldDB" id="A0A4U0ERS8"/>
<dbReference type="Gene3D" id="3.40.30.10">
    <property type="entry name" value="Glutaredoxin"/>
    <property type="match status" value="1"/>
</dbReference>
<gene>
    <name evidence="2" type="ORF">E5167_11300</name>
</gene>
<comment type="caution">
    <text evidence="2">The sequence shown here is derived from an EMBL/GenBank/DDBJ whole genome shotgun (WGS) entry which is preliminary data.</text>
</comment>
<dbReference type="InterPro" id="IPR013766">
    <property type="entry name" value="Thioredoxin_domain"/>
</dbReference>
<protein>
    <submittedName>
        <fullName evidence="2">Thioredoxin family protein</fullName>
    </submittedName>
</protein>
<evidence type="ECO:0000259" key="1">
    <source>
        <dbReference type="Pfam" id="PF00085"/>
    </source>
</evidence>
<dbReference type="InterPro" id="IPR036249">
    <property type="entry name" value="Thioredoxin-like_sf"/>
</dbReference>
<dbReference type="Pfam" id="PF00085">
    <property type="entry name" value="Thioredoxin"/>
    <property type="match status" value="1"/>
</dbReference>
<dbReference type="Proteomes" id="UP000307657">
    <property type="component" value="Unassembled WGS sequence"/>
</dbReference>
<sequence length="91" mass="10725">MIELLFFSSRTCSVCQVLKPKLLTSVTTQFPDIKFTIIDVEQQQELAAQHLVFTLPVVLIMVYKKEQYRFIKSFSVNEVIDKLERLQQLMR</sequence>
<accession>A0A4U0ERS8</accession>
<dbReference type="OrthoDB" id="411356at2"/>
<evidence type="ECO:0000313" key="3">
    <source>
        <dbReference type="Proteomes" id="UP000307657"/>
    </source>
</evidence>
<reference evidence="2 3" key="1">
    <citation type="submission" date="2019-04" db="EMBL/GenBank/DDBJ databases">
        <title>Lacinutrix sp. nov., isolated from marine water.</title>
        <authorList>
            <person name="Kim W."/>
        </authorList>
    </citation>
    <scope>NUCLEOTIDE SEQUENCE [LARGE SCALE GENOMIC DNA]</scope>
    <source>
        <strain evidence="2 3">CAU 1491</strain>
    </source>
</reference>
<dbReference type="EMBL" id="SUPL01000006">
    <property type="protein sequence ID" value="TJY33904.1"/>
    <property type="molecule type" value="Genomic_DNA"/>
</dbReference>
<organism evidence="2 3">
    <name type="scientific">Pontimicrobium aquaticum</name>
    <dbReference type="NCBI Taxonomy" id="2565367"/>
    <lineage>
        <taxon>Bacteria</taxon>
        <taxon>Pseudomonadati</taxon>
        <taxon>Bacteroidota</taxon>
        <taxon>Flavobacteriia</taxon>
        <taxon>Flavobacteriales</taxon>
        <taxon>Flavobacteriaceae</taxon>
        <taxon>Pontimicrobium</taxon>
    </lineage>
</organism>
<name>A0A4U0ERS8_9FLAO</name>